<dbReference type="InterPro" id="IPR038296">
    <property type="entry name" value="ParD_sf"/>
</dbReference>
<evidence type="ECO:0000256" key="3">
    <source>
        <dbReference type="SAM" id="MobiDB-lite"/>
    </source>
</evidence>
<dbReference type="Gene3D" id="6.10.10.120">
    <property type="entry name" value="Antitoxin ParD1-like"/>
    <property type="match status" value="1"/>
</dbReference>
<dbReference type="CDD" id="cd22231">
    <property type="entry name" value="RHH_NikR_HicB-like"/>
    <property type="match status" value="1"/>
</dbReference>
<dbReference type="InterPro" id="IPR022789">
    <property type="entry name" value="ParD"/>
</dbReference>
<keyword evidence="2" id="KW-1277">Toxin-antitoxin system</keyword>
<accession>A0ABT8L5J7</accession>
<dbReference type="Pfam" id="PF03693">
    <property type="entry name" value="ParD_antitoxin"/>
    <property type="match status" value="1"/>
</dbReference>
<name>A0ABT8L5J7_9BACT</name>
<dbReference type="NCBIfam" id="TIGR02606">
    <property type="entry name" value="antidote_CC2985"/>
    <property type="match status" value="1"/>
</dbReference>
<evidence type="ECO:0000313" key="5">
    <source>
        <dbReference type="Proteomes" id="UP001172083"/>
    </source>
</evidence>
<dbReference type="PANTHER" id="PTHR36582">
    <property type="entry name" value="ANTITOXIN PARD"/>
    <property type="match status" value="1"/>
</dbReference>
<dbReference type="InterPro" id="IPR010985">
    <property type="entry name" value="Ribbon_hlx_hlx"/>
</dbReference>
<dbReference type="PANTHER" id="PTHR36582:SF2">
    <property type="entry name" value="ANTITOXIN PARD"/>
    <property type="match status" value="1"/>
</dbReference>
<evidence type="ECO:0000256" key="2">
    <source>
        <dbReference type="ARBA" id="ARBA00022649"/>
    </source>
</evidence>
<dbReference type="EMBL" id="JAUJEB010000001">
    <property type="protein sequence ID" value="MDN5212998.1"/>
    <property type="molecule type" value="Genomic_DNA"/>
</dbReference>
<comment type="similarity">
    <text evidence="1">Belongs to the ParD antitoxin family.</text>
</comment>
<evidence type="ECO:0000256" key="1">
    <source>
        <dbReference type="ARBA" id="ARBA00008580"/>
    </source>
</evidence>
<reference evidence="4" key="1">
    <citation type="submission" date="2023-06" db="EMBL/GenBank/DDBJ databases">
        <title>Genomic of Agaribacillus aureum.</title>
        <authorList>
            <person name="Wang G."/>
        </authorList>
    </citation>
    <scope>NUCLEOTIDE SEQUENCE</scope>
    <source>
        <strain evidence="4">BMA12</strain>
    </source>
</reference>
<dbReference type="SUPFAM" id="SSF47598">
    <property type="entry name" value="Ribbon-helix-helix"/>
    <property type="match status" value="1"/>
</dbReference>
<sequence length="92" mass="10407">MSIIVEKEVLAMNVSLNEHLEKFIARQLKGGRYSNASEVVRAGLRLLEEKELKLSELAKEIKRGLDSGPSQTWDKDKFLKKAHSRADELGLD</sequence>
<proteinExistence type="inferred from homology"/>
<gene>
    <name evidence="4" type="ORF">QQ020_13105</name>
</gene>
<keyword evidence="5" id="KW-1185">Reference proteome</keyword>
<feature type="compositionally biased region" description="Basic and acidic residues" evidence="3">
    <location>
        <begin position="73"/>
        <end position="92"/>
    </location>
</feature>
<evidence type="ECO:0000313" key="4">
    <source>
        <dbReference type="EMBL" id="MDN5212998.1"/>
    </source>
</evidence>
<dbReference type="Proteomes" id="UP001172083">
    <property type="component" value="Unassembled WGS sequence"/>
</dbReference>
<organism evidence="4 5">
    <name type="scientific">Agaribacillus aureus</name>
    <dbReference type="NCBI Taxonomy" id="3051825"/>
    <lineage>
        <taxon>Bacteria</taxon>
        <taxon>Pseudomonadati</taxon>
        <taxon>Bacteroidota</taxon>
        <taxon>Cytophagia</taxon>
        <taxon>Cytophagales</taxon>
        <taxon>Splendidivirgaceae</taxon>
        <taxon>Agaribacillus</taxon>
    </lineage>
</organism>
<feature type="region of interest" description="Disordered" evidence="3">
    <location>
        <begin position="65"/>
        <end position="92"/>
    </location>
</feature>
<protein>
    <submittedName>
        <fullName evidence="4">Type II toxin-antitoxin system ParD family antitoxin</fullName>
    </submittedName>
</protein>
<dbReference type="RefSeq" id="WP_346758314.1">
    <property type="nucleotide sequence ID" value="NZ_JAUJEB010000001.1"/>
</dbReference>
<comment type="caution">
    <text evidence="4">The sequence shown here is derived from an EMBL/GenBank/DDBJ whole genome shotgun (WGS) entry which is preliminary data.</text>
</comment>